<dbReference type="AlphaFoldDB" id="W3XBP9"/>
<evidence type="ECO:0000256" key="3">
    <source>
        <dbReference type="ARBA" id="ARBA00022630"/>
    </source>
</evidence>
<evidence type="ECO:0000256" key="5">
    <source>
        <dbReference type="ARBA" id="ARBA00022857"/>
    </source>
</evidence>
<dbReference type="InParanoid" id="W3XBP9"/>
<comment type="cofactor">
    <cofactor evidence="1">
        <name>FAD</name>
        <dbReference type="ChEBI" id="CHEBI:57692"/>
    </cofactor>
</comment>
<keyword evidence="6" id="KW-0560">Oxidoreductase</keyword>
<dbReference type="GO" id="GO:0050660">
    <property type="term" value="F:flavin adenine dinucleotide binding"/>
    <property type="evidence" value="ECO:0007669"/>
    <property type="project" value="InterPro"/>
</dbReference>
<evidence type="ECO:0000256" key="4">
    <source>
        <dbReference type="ARBA" id="ARBA00022827"/>
    </source>
</evidence>
<dbReference type="SUPFAM" id="SSF51905">
    <property type="entry name" value="FAD/NAD(P)-binding domain"/>
    <property type="match status" value="1"/>
</dbReference>
<dbReference type="GO" id="GO:0050661">
    <property type="term" value="F:NADP binding"/>
    <property type="evidence" value="ECO:0007669"/>
    <property type="project" value="InterPro"/>
</dbReference>
<dbReference type="EMBL" id="KI912111">
    <property type="protein sequence ID" value="ETS82852.1"/>
    <property type="molecule type" value="Genomic_DNA"/>
</dbReference>
<evidence type="ECO:0000256" key="1">
    <source>
        <dbReference type="ARBA" id="ARBA00001974"/>
    </source>
</evidence>
<keyword evidence="5" id="KW-0521">NADP</keyword>
<protein>
    <recommendedName>
        <fullName evidence="10">FAD/NAD(P)-binding domain-containing protein</fullName>
    </recommendedName>
</protein>
<dbReference type="Gene3D" id="3.50.50.60">
    <property type="entry name" value="FAD/NAD(P)-binding domain"/>
    <property type="match status" value="2"/>
</dbReference>
<dbReference type="HOGENOM" id="CLU_006937_8_0_1"/>
<sequence>MQSPNSNSYDVIIVGAGFGGCYQLKHFRDEGYKVKLLEAGTGYGGVWHWNAYPGARVDTTIPHYEFSDPKLWEEWSWKQRFPDHTELRAYFDFVADKWDLRKDTQFNSFVESATWNDGDATWTVKTREGDIFQSKHMSLNTGFAAKRYIPDWKGTGSFKGIYIHPSYWPHAGLGTDLHGKKIAVIGTGSTGVQLATELAAIAGHLTVFQRTINTCMPMGQVDFENGDQVFPREDYPEFFKHRASSFGGFNFDFLGRGTFDDDAEKRRQTYEKLWAEGDFKFWLATYYDMLFSKDANREAYNFWRDKTRARINDERVKNLLAPMEQPYSFGCKRISLEDGYFEIFNQPNVSLVDVNATPIQEVTENGIKTSDDKEHEFDIIICATGYDACTGGLRQMDIRGVDGRTLRDHWSTGAYTYLGMTVSGFPNMYMTYAPQGPTALCNGPTCAELQGQWIIDAVKYMREKGLEKMVANAKSEREWRDNVIKIANASLLPSTKSWYMGDNIPGKPREPLIYLGGVSNYYKTVNEVAAGGYRGYSFE</sequence>
<dbReference type="PANTHER" id="PTHR43098:SF3">
    <property type="entry name" value="L-ORNITHINE N(5)-MONOOXYGENASE-RELATED"/>
    <property type="match status" value="1"/>
</dbReference>
<dbReference type="PRINTS" id="PR00411">
    <property type="entry name" value="PNDRDTASEI"/>
</dbReference>
<dbReference type="Proteomes" id="UP000030651">
    <property type="component" value="Unassembled WGS sequence"/>
</dbReference>
<dbReference type="PANTHER" id="PTHR43098">
    <property type="entry name" value="L-ORNITHINE N(5)-MONOOXYGENASE-RELATED"/>
    <property type="match status" value="1"/>
</dbReference>
<organism evidence="8 9">
    <name type="scientific">Pestalotiopsis fici (strain W106-1 / CGMCC3.15140)</name>
    <dbReference type="NCBI Taxonomy" id="1229662"/>
    <lineage>
        <taxon>Eukaryota</taxon>
        <taxon>Fungi</taxon>
        <taxon>Dikarya</taxon>
        <taxon>Ascomycota</taxon>
        <taxon>Pezizomycotina</taxon>
        <taxon>Sordariomycetes</taxon>
        <taxon>Xylariomycetidae</taxon>
        <taxon>Amphisphaeriales</taxon>
        <taxon>Sporocadaceae</taxon>
        <taxon>Pestalotiopsis</taxon>
    </lineage>
</organism>
<accession>W3XBP9</accession>
<dbReference type="STRING" id="1229662.W3XBP9"/>
<gene>
    <name evidence="8" type="ORF">PFICI_04728</name>
</gene>
<dbReference type="RefSeq" id="XP_007831500.1">
    <property type="nucleotide sequence ID" value="XM_007833309.1"/>
</dbReference>
<dbReference type="KEGG" id="pfy:PFICI_04728"/>
<evidence type="ECO:0000313" key="9">
    <source>
        <dbReference type="Proteomes" id="UP000030651"/>
    </source>
</evidence>
<reference evidence="9" key="1">
    <citation type="journal article" date="2015" name="BMC Genomics">
        <title>Genomic and transcriptomic analysis of the endophytic fungus Pestalotiopsis fici reveals its lifestyle and high potential for synthesis of natural products.</title>
        <authorList>
            <person name="Wang X."/>
            <person name="Zhang X."/>
            <person name="Liu L."/>
            <person name="Xiang M."/>
            <person name="Wang W."/>
            <person name="Sun X."/>
            <person name="Che Y."/>
            <person name="Guo L."/>
            <person name="Liu G."/>
            <person name="Guo L."/>
            <person name="Wang C."/>
            <person name="Yin W.B."/>
            <person name="Stadler M."/>
            <person name="Zhang X."/>
            <person name="Liu X."/>
        </authorList>
    </citation>
    <scope>NUCLEOTIDE SEQUENCE [LARGE SCALE GENOMIC DNA]</scope>
    <source>
        <strain evidence="9">W106-1 / CGMCC3.15140</strain>
    </source>
</reference>
<keyword evidence="9" id="KW-1185">Reference proteome</keyword>
<dbReference type="InterPro" id="IPR020946">
    <property type="entry name" value="Flavin_mOase-like"/>
</dbReference>
<keyword evidence="7" id="KW-0503">Monooxygenase</keyword>
<keyword evidence="3" id="KW-0285">Flavoprotein</keyword>
<dbReference type="Pfam" id="PF00743">
    <property type="entry name" value="FMO-like"/>
    <property type="match status" value="1"/>
</dbReference>
<dbReference type="OMA" id="QGNWILQ"/>
<evidence type="ECO:0000256" key="6">
    <source>
        <dbReference type="ARBA" id="ARBA00023002"/>
    </source>
</evidence>
<dbReference type="GO" id="GO:0004499">
    <property type="term" value="F:N,N-dimethylaniline monooxygenase activity"/>
    <property type="evidence" value="ECO:0007669"/>
    <property type="project" value="InterPro"/>
</dbReference>
<dbReference type="OrthoDB" id="66881at2759"/>
<evidence type="ECO:0008006" key="10">
    <source>
        <dbReference type="Google" id="ProtNLM"/>
    </source>
</evidence>
<dbReference type="eggNOG" id="KOG1399">
    <property type="taxonomic scope" value="Eukaryota"/>
</dbReference>
<dbReference type="InterPro" id="IPR050775">
    <property type="entry name" value="FAD-binding_Monooxygenases"/>
</dbReference>
<proteinExistence type="inferred from homology"/>
<dbReference type="InterPro" id="IPR036188">
    <property type="entry name" value="FAD/NAD-bd_sf"/>
</dbReference>
<evidence type="ECO:0000256" key="7">
    <source>
        <dbReference type="ARBA" id="ARBA00023033"/>
    </source>
</evidence>
<evidence type="ECO:0000256" key="2">
    <source>
        <dbReference type="ARBA" id="ARBA00010139"/>
    </source>
</evidence>
<keyword evidence="4" id="KW-0274">FAD</keyword>
<name>W3XBP9_PESFW</name>
<evidence type="ECO:0000313" key="8">
    <source>
        <dbReference type="EMBL" id="ETS82852.1"/>
    </source>
</evidence>
<comment type="similarity">
    <text evidence="2">Belongs to the FAD-binding monooxygenase family.</text>
</comment>
<dbReference type="GeneID" id="19269741"/>